<evidence type="ECO:0000259" key="1">
    <source>
        <dbReference type="Pfam" id="PF00239"/>
    </source>
</evidence>
<protein>
    <recommendedName>
        <fullName evidence="1">Resolvase/invertase-type recombinase catalytic domain-containing protein</fullName>
    </recommendedName>
</protein>
<evidence type="ECO:0000313" key="3">
    <source>
        <dbReference type="Proteomes" id="UP000618460"/>
    </source>
</evidence>
<dbReference type="Gene3D" id="3.40.50.1390">
    <property type="entry name" value="Resolvase, N-terminal catalytic domain"/>
    <property type="match status" value="1"/>
</dbReference>
<dbReference type="Proteomes" id="UP000618460">
    <property type="component" value="Unassembled WGS sequence"/>
</dbReference>
<dbReference type="CDD" id="cd00338">
    <property type="entry name" value="Ser_Recombinase"/>
    <property type="match status" value="1"/>
</dbReference>
<reference evidence="2" key="1">
    <citation type="journal article" date="2014" name="Int. J. Syst. Evol. Microbiol.">
        <title>Complete genome sequence of Corynebacterium casei LMG S-19264T (=DSM 44701T), isolated from a smear-ripened cheese.</title>
        <authorList>
            <consortium name="US DOE Joint Genome Institute (JGI-PGF)"/>
            <person name="Walter F."/>
            <person name="Albersmeier A."/>
            <person name="Kalinowski J."/>
            <person name="Ruckert C."/>
        </authorList>
    </citation>
    <scope>NUCLEOTIDE SEQUENCE</scope>
    <source>
        <strain evidence="2">CGMCC 1.6333</strain>
    </source>
</reference>
<organism evidence="2 3">
    <name type="scientific">Paraliobacillus quinghaiensis</name>
    <dbReference type="NCBI Taxonomy" id="470815"/>
    <lineage>
        <taxon>Bacteria</taxon>
        <taxon>Bacillati</taxon>
        <taxon>Bacillota</taxon>
        <taxon>Bacilli</taxon>
        <taxon>Bacillales</taxon>
        <taxon>Bacillaceae</taxon>
        <taxon>Paraliobacillus</taxon>
    </lineage>
</organism>
<gene>
    <name evidence="2" type="ORF">GCM10011351_06600</name>
</gene>
<dbReference type="InterPro" id="IPR036162">
    <property type="entry name" value="Resolvase-like_N_sf"/>
</dbReference>
<dbReference type="GO" id="GO:0003677">
    <property type="term" value="F:DNA binding"/>
    <property type="evidence" value="ECO:0007669"/>
    <property type="project" value="InterPro"/>
</dbReference>
<comment type="caution">
    <text evidence="2">The sequence shown here is derived from an EMBL/GenBank/DDBJ whole genome shotgun (WGS) entry which is preliminary data.</text>
</comment>
<sequence length="97" mass="11007">MVSTDHEKQDESLENKISYYERIIGANPEYEFASAFADRGISGTTDNRPEFKRMLELASEGAIDVIITKAIINEYYENQGPGVIVLFTFSPSLYNIY</sequence>
<name>A0A917TI64_9BACI</name>
<keyword evidence="3" id="KW-1185">Reference proteome</keyword>
<dbReference type="InterPro" id="IPR006119">
    <property type="entry name" value="Resolv_N"/>
</dbReference>
<dbReference type="GO" id="GO:0000150">
    <property type="term" value="F:DNA strand exchange activity"/>
    <property type="evidence" value="ECO:0007669"/>
    <property type="project" value="InterPro"/>
</dbReference>
<dbReference type="AlphaFoldDB" id="A0A917TI64"/>
<dbReference type="Pfam" id="PF00239">
    <property type="entry name" value="Resolvase"/>
    <property type="match status" value="1"/>
</dbReference>
<accession>A0A917TI64</accession>
<evidence type="ECO:0000313" key="2">
    <source>
        <dbReference type="EMBL" id="GGM23496.1"/>
    </source>
</evidence>
<proteinExistence type="predicted"/>
<feature type="domain" description="Resolvase/invertase-type recombinase catalytic" evidence="1">
    <location>
        <begin position="2"/>
        <end position="70"/>
    </location>
</feature>
<dbReference type="EMBL" id="BMLG01000001">
    <property type="protein sequence ID" value="GGM23496.1"/>
    <property type="molecule type" value="Genomic_DNA"/>
</dbReference>
<reference evidence="2" key="2">
    <citation type="submission" date="2020-09" db="EMBL/GenBank/DDBJ databases">
        <authorList>
            <person name="Sun Q."/>
            <person name="Zhou Y."/>
        </authorList>
    </citation>
    <scope>NUCLEOTIDE SEQUENCE</scope>
    <source>
        <strain evidence="2">CGMCC 1.6333</strain>
    </source>
</reference>
<dbReference type="SUPFAM" id="SSF53041">
    <property type="entry name" value="Resolvase-like"/>
    <property type="match status" value="1"/>
</dbReference>
<dbReference type="RefSeq" id="WP_162879100.1">
    <property type="nucleotide sequence ID" value="NZ_BMLG01000001.1"/>
</dbReference>